<evidence type="ECO:0000256" key="3">
    <source>
        <dbReference type="ARBA" id="ARBA00005867"/>
    </source>
</evidence>
<comment type="subcellular location">
    <subcellularLocation>
        <location evidence="1">Cell membrane</location>
        <topology evidence="1">Peripheral membrane protein</topology>
    </subcellularLocation>
    <subcellularLocation>
        <location evidence="2">Endoplasmic reticulum membrane</location>
        <topology evidence="2">Multi-pass membrane protein</topology>
    </subcellularLocation>
</comment>
<dbReference type="InterPro" id="IPR035892">
    <property type="entry name" value="C2_domain_sf"/>
</dbReference>
<dbReference type="SUPFAM" id="SSF49562">
    <property type="entry name" value="C2 domain (Calcium/lipid-binding domain, CaLB)"/>
    <property type="match status" value="2"/>
</dbReference>
<dbReference type="FunFam" id="2.60.40.150:FF:000106">
    <property type="entry name" value="extended synaptotagmin-1 isoform X1"/>
    <property type="match status" value="1"/>
</dbReference>
<feature type="domain" description="C2" evidence="16">
    <location>
        <begin position="421"/>
        <end position="546"/>
    </location>
</feature>
<dbReference type="GO" id="GO:0031210">
    <property type="term" value="F:phosphatidylcholine binding"/>
    <property type="evidence" value="ECO:0007669"/>
    <property type="project" value="TreeGrafter"/>
</dbReference>
<dbReference type="PANTHER" id="PTHR45761:SF1">
    <property type="entry name" value="EXTENDED SYNAPTOTAGMIN-LIKE PROTEIN 2, ISOFORM C"/>
    <property type="match status" value="1"/>
</dbReference>
<evidence type="ECO:0000256" key="2">
    <source>
        <dbReference type="ARBA" id="ARBA00004477"/>
    </source>
</evidence>
<feature type="domain" description="C2" evidence="16">
    <location>
        <begin position="272"/>
        <end position="395"/>
    </location>
</feature>
<dbReference type="InterPro" id="IPR000008">
    <property type="entry name" value="C2_dom"/>
</dbReference>
<keyword evidence="8" id="KW-0677">Repeat</keyword>
<keyword evidence="4" id="KW-0813">Transport</keyword>
<dbReference type="GO" id="GO:0005509">
    <property type="term" value="F:calcium ion binding"/>
    <property type="evidence" value="ECO:0007669"/>
    <property type="project" value="TreeGrafter"/>
</dbReference>
<accession>A0A2C9KI11</accession>
<dbReference type="PANTHER" id="PTHR45761">
    <property type="entry name" value="EXTENDED SYNAPTOTAGMIN-LIKE PROTEIN 2, ISOFORM C"/>
    <property type="match status" value="1"/>
</dbReference>
<dbReference type="GO" id="GO:0035091">
    <property type="term" value="F:phosphatidylinositol binding"/>
    <property type="evidence" value="ECO:0007669"/>
    <property type="project" value="TreeGrafter"/>
</dbReference>
<dbReference type="InterPro" id="IPR051634">
    <property type="entry name" value="Extended_Synaptotagmin"/>
</dbReference>
<evidence type="ECO:0000256" key="1">
    <source>
        <dbReference type="ARBA" id="ARBA00004202"/>
    </source>
</evidence>
<evidence type="ECO:0000256" key="6">
    <source>
        <dbReference type="ARBA" id="ARBA00022692"/>
    </source>
</evidence>
<dbReference type="OrthoDB" id="1029639at2759"/>
<evidence type="ECO:0000256" key="4">
    <source>
        <dbReference type="ARBA" id="ARBA00022448"/>
    </source>
</evidence>
<evidence type="ECO:0000256" key="11">
    <source>
        <dbReference type="ARBA" id="ARBA00022989"/>
    </source>
</evidence>
<evidence type="ECO:0000256" key="12">
    <source>
        <dbReference type="ARBA" id="ARBA00023055"/>
    </source>
</evidence>
<evidence type="ECO:0000256" key="15">
    <source>
        <dbReference type="SAM" id="Phobius"/>
    </source>
</evidence>
<evidence type="ECO:0000256" key="9">
    <source>
        <dbReference type="ARBA" id="ARBA00022824"/>
    </source>
</evidence>
<dbReference type="GO" id="GO:0005789">
    <property type="term" value="C:endoplasmic reticulum membrane"/>
    <property type="evidence" value="ECO:0007669"/>
    <property type="project" value="UniProtKB-SubCell"/>
</dbReference>
<dbReference type="GO" id="GO:0061817">
    <property type="term" value="P:endoplasmic reticulum-plasma membrane tethering"/>
    <property type="evidence" value="ECO:0007669"/>
    <property type="project" value="InterPro"/>
</dbReference>
<keyword evidence="10" id="KW-0106">Calcium</keyword>
<evidence type="ECO:0000259" key="16">
    <source>
        <dbReference type="PROSITE" id="PS50004"/>
    </source>
</evidence>
<proteinExistence type="inferred from homology"/>
<evidence type="ECO:0000256" key="8">
    <source>
        <dbReference type="ARBA" id="ARBA00022737"/>
    </source>
</evidence>
<dbReference type="GO" id="GO:0006869">
    <property type="term" value="P:lipid transport"/>
    <property type="evidence" value="ECO:0007669"/>
    <property type="project" value="UniProtKB-KW"/>
</dbReference>
<keyword evidence="6 15" id="KW-0812">Transmembrane</keyword>
<dbReference type="Pfam" id="PF17047">
    <property type="entry name" value="SMP_LBD"/>
    <property type="match status" value="1"/>
</dbReference>
<dbReference type="AlphaFoldDB" id="A0A2C9KI11"/>
<dbReference type="PROSITE" id="PS50004">
    <property type="entry name" value="C2"/>
    <property type="match status" value="2"/>
</dbReference>
<keyword evidence="5" id="KW-1003">Cell membrane</keyword>
<keyword evidence="14 15" id="KW-0472">Membrane</keyword>
<dbReference type="VEuPathDB" id="VectorBase:BGLB019915"/>
<keyword evidence="9" id="KW-0256">Endoplasmic reticulum</keyword>
<evidence type="ECO:0000259" key="17">
    <source>
        <dbReference type="PROSITE" id="PS51847"/>
    </source>
</evidence>
<keyword evidence="7" id="KW-0479">Metal-binding</keyword>
<dbReference type="Pfam" id="PF00168">
    <property type="entry name" value="C2"/>
    <property type="match status" value="2"/>
</dbReference>
<protein>
    <submittedName>
        <fullName evidence="18">Uncharacterized protein</fullName>
    </submittedName>
</protein>
<dbReference type="CDD" id="cd04050">
    <property type="entry name" value="C2B_Synaptotagmin-like"/>
    <property type="match status" value="1"/>
</dbReference>
<dbReference type="PROSITE" id="PS51847">
    <property type="entry name" value="SMP"/>
    <property type="match status" value="1"/>
</dbReference>
<evidence type="ECO:0000256" key="5">
    <source>
        <dbReference type="ARBA" id="ARBA00022475"/>
    </source>
</evidence>
<dbReference type="Proteomes" id="UP000076420">
    <property type="component" value="Unassembled WGS sequence"/>
</dbReference>
<dbReference type="FunFam" id="2.60.40.150:FF:000025">
    <property type="entry name" value="Extended synaptotagmin 2"/>
    <property type="match status" value="1"/>
</dbReference>
<dbReference type="EnsemblMetazoa" id="BGLB019915-RF">
    <property type="protein sequence ID" value="BGLB019915-PF"/>
    <property type="gene ID" value="BGLB019915"/>
</dbReference>
<evidence type="ECO:0000256" key="10">
    <source>
        <dbReference type="ARBA" id="ARBA00022837"/>
    </source>
</evidence>
<evidence type="ECO:0000313" key="19">
    <source>
        <dbReference type="Proteomes" id="UP000076420"/>
    </source>
</evidence>
<evidence type="ECO:0000256" key="7">
    <source>
        <dbReference type="ARBA" id="ARBA00022723"/>
    </source>
</evidence>
<reference evidence="18" key="1">
    <citation type="submission" date="2020-05" db="UniProtKB">
        <authorList>
            <consortium name="EnsemblMetazoa"/>
        </authorList>
    </citation>
    <scope>IDENTIFICATION</scope>
    <source>
        <strain evidence="18">BB02</strain>
    </source>
</reference>
<evidence type="ECO:0000256" key="13">
    <source>
        <dbReference type="ARBA" id="ARBA00023121"/>
    </source>
</evidence>
<dbReference type="VEuPathDB" id="VectorBase:BGLAX_050861"/>
<gene>
    <name evidence="18" type="primary">106065675</name>
</gene>
<keyword evidence="13" id="KW-0446">Lipid-binding</keyword>
<dbReference type="CDD" id="cd21670">
    <property type="entry name" value="SMP_ESyt"/>
    <property type="match status" value="1"/>
</dbReference>
<sequence>MPKRPSRKGPRKAVLEDTLLMTAVTRYFKLAGVVSAVWFVGYFKFSVSWLWLLLVVYIWKERHTKERQYKTAISQQLSTDEKSVILARVEDLPSWVHFPDVERAEWVNKILYQLWPYIGEYVEIILRENVEPAIRSSLPAAFQSFKFSKIDLGDIPPRVGGVKVYSQVKRDEIYMDLEVNYSSDSNIAVSVKGINAGLKDLRLHGILRIVFKPLINSMPLIGGIQVFFLNNPELNFDLTSLANAFDLPGLSDILHSIIQEQIANFMVLPNRYPLQLIQSIDINKLRYPLPQGVIRVKILEAKDLKKADIGFTGKGKSDPYVVIRVGAKEVKTKVISNTVTPVWNQTFEMIVDAADGQLLYLDVFDEDPGSKDDDLGRVNMDLSKLRENSFADEWLPLEEVNQGMIHVQLTWLWLANDPLELDRVLQQVLEQNKEVDDSHVGLLLVFLDSARNLPSKRGKKSLQEPSPQATISVGQQKFDSAIKYNTIEPKWEENYRFLLRNPNYQNLEIELKDSKTKKVIGGKVIKLKELLDAEDMILDQKFHIKTSETDSYLQMRLCLRILTPTANPEWTDDQEEDDLLNTKKTEEIKQNGSSVDDQQLEKICSKISILSSFTSLQKSCASTSKDLDDKLTKNRCLISNTSCVCSWTRGFRGSVDEDAEEKASKLKISQKMKNTLNKFTPKKNMKNK</sequence>
<dbReference type="SMART" id="SM00239">
    <property type="entry name" value="C2"/>
    <property type="match status" value="2"/>
</dbReference>
<feature type="domain" description="SMP-LTD" evidence="17">
    <location>
        <begin position="100"/>
        <end position="277"/>
    </location>
</feature>
<dbReference type="Gene3D" id="2.60.40.150">
    <property type="entry name" value="C2 domain"/>
    <property type="match status" value="2"/>
</dbReference>
<organism evidence="18 19">
    <name type="scientific">Biomphalaria glabrata</name>
    <name type="common">Bloodfluke planorb</name>
    <name type="synonym">Freshwater snail</name>
    <dbReference type="NCBI Taxonomy" id="6526"/>
    <lineage>
        <taxon>Eukaryota</taxon>
        <taxon>Metazoa</taxon>
        <taxon>Spiralia</taxon>
        <taxon>Lophotrochozoa</taxon>
        <taxon>Mollusca</taxon>
        <taxon>Gastropoda</taxon>
        <taxon>Heterobranchia</taxon>
        <taxon>Euthyneura</taxon>
        <taxon>Panpulmonata</taxon>
        <taxon>Hygrophila</taxon>
        <taxon>Lymnaeoidea</taxon>
        <taxon>Planorbidae</taxon>
        <taxon>Biomphalaria</taxon>
    </lineage>
</organism>
<comment type="similarity">
    <text evidence="3">Belongs to the extended synaptotagmin family.</text>
</comment>
<keyword evidence="11 15" id="KW-1133">Transmembrane helix</keyword>
<feature type="transmembrane region" description="Helical" evidence="15">
    <location>
        <begin position="36"/>
        <end position="59"/>
    </location>
</feature>
<dbReference type="InterPro" id="IPR039010">
    <property type="entry name" value="Synaptotagmin_SMP"/>
</dbReference>
<dbReference type="GO" id="GO:0008429">
    <property type="term" value="F:phosphatidylethanolamine binding"/>
    <property type="evidence" value="ECO:0007669"/>
    <property type="project" value="TreeGrafter"/>
</dbReference>
<evidence type="ECO:0000313" key="18">
    <source>
        <dbReference type="EnsemblMetazoa" id="BGLB019915-PF"/>
    </source>
</evidence>
<dbReference type="GO" id="GO:0005886">
    <property type="term" value="C:plasma membrane"/>
    <property type="evidence" value="ECO:0007669"/>
    <property type="project" value="UniProtKB-SubCell"/>
</dbReference>
<evidence type="ECO:0000256" key="14">
    <source>
        <dbReference type="ARBA" id="ARBA00023136"/>
    </source>
</evidence>
<name>A0A2C9KI11_BIOGL</name>
<dbReference type="InterPro" id="IPR031468">
    <property type="entry name" value="SMP_LBD"/>
</dbReference>
<keyword evidence="12" id="KW-0445">Lipid transport</keyword>
<dbReference type="InterPro" id="IPR037749">
    <property type="entry name" value="Ext_Synaptotagmin_C2B"/>
</dbReference>
<dbReference type="GO" id="GO:0005544">
    <property type="term" value="F:calcium-dependent phospholipid binding"/>
    <property type="evidence" value="ECO:0007669"/>
    <property type="project" value="TreeGrafter"/>
</dbReference>